<evidence type="ECO:0000313" key="2">
    <source>
        <dbReference type="Proteomes" id="UP000184048"/>
    </source>
</evidence>
<protein>
    <submittedName>
        <fullName evidence="1">Uncharacterized protein</fullName>
    </submittedName>
</protein>
<dbReference type="Proteomes" id="UP000184048">
    <property type="component" value="Unassembled WGS sequence"/>
</dbReference>
<proteinExistence type="predicted"/>
<organism evidence="1 2">
    <name type="scientific">Flavisolibacter ginsengisoli DSM 18119</name>
    <dbReference type="NCBI Taxonomy" id="1121884"/>
    <lineage>
        <taxon>Bacteria</taxon>
        <taxon>Pseudomonadati</taxon>
        <taxon>Bacteroidota</taxon>
        <taxon>Chitinophagia</taxon>
        <taxon>Chitinophagales</taxon>
        <taxon>Chitinophagaceae</taxon>
        <taxon>Flavisolibacter</taxon>
    </lineage>
</organism>
<reference evidence="1 2" key="1">
    <citation type="submission" date="2016-11" db="EMBL/GenBank/DDBJ databases">
        <authorList>
            <person name="Jaros S."/>
            <person name="Januszkiewicz K."/>
            <person name="Wedrychowicz H."/>
        </authorList>
    </citation>
    <scope>NUCLEOTIDE SEQUENCE [LARGE SCALE GENOMIC DNA]</scope>
    <source>
        <strain evidence="1 2">DSM 18119</strain>
    </source>
</reference>
<name>A0A1M5GDW5_9BACT</name>
<keyword evidence="2" id="KW-1185">Reference proteome</keyword>
<gene>
    <name evidence="1" type="ORF">SAMN02745131_04118</name>
</gene>
<dbReference type="EMBL" id="FQUU01000030">
    <property type="protein sequence ID" value="SHG01652.1"/>
    <property type="molecule type" value="Genomic_DNA"/>
</dbReference>
<accession>A0A1M5GDW5</accession>
<dbReference type="AlphaFoldDB" id="A0A1M5GDW5"/>
<sequence>MLMVHTYTRPCVTSIGKNTEIFAEDRREETRLLHSAIIAETSEVFL</sequence>
<evidence type="ECO:0000313" key="1">
    <source>
        <dbReference type="EMBL" id="SHG01652.1"/>
    </source>
</evidence>